<evidence type="ECO:0000256" key="1">
    <source>
        <dbReference type="SAM" id="MobiDB-lite"/>
    </source>
</evidence>
<protein>
    <recommendedName>
        <fullName evidence="2">DUF222 domain-containing protein</fullName>
    </recommendedName>
</protein>
<dbReference type="Gene3D" id="1.10.30.50">
    <property type="match status" value="1"/>
</dbReference>
<feature type="compositionally biased region" description="Basic and acidic residues" evidence="1">
    <location>
        <begin position="409"/>
        <end position="420"/>
    </location>
</feature>
<gene>
    <name evidence="3" type="ORF">HNR23_002337</name>
</gene>
<evidence type="ECO:0000313" key="4">
    <source>
        <dbReference type="Proteomes" id="UP000546642"/>
    </source>
</evidence>
<comment type="caution">
    <text evidence="3">The sequence shown here is derived from an EMBL/GenBank/DDBJ whole genome shotgun (WGS) entry which is preliminary data.</text>
</comment>
<feature type="domain" description="DUF222" evidence="2">
    <location>
        <begin position="89"/>
        <end position="358"/>
    </location>
</feature>
<proteinExistence type="predicted"/>
<organism evidence="3 4">
    <name type="scientific">Nocardiopsis mwathae</name>
    <dbReference type="NCBI Taxonomy" id="1472723"/>
    <lineage>
        <taxon>Bacteria</taxon>
        <taxon>Bacillati</taxon>
        <taxon>Actinomycetota</taxon>
        <taxon>Actinomycetes</taxon>
        <taxon>Streptosporangiales</taxon>
        <taxon>Nocardiopsidaceae</taxon>
        <taxon>Nocardiopsis</taxon>
    </lineage>
</organism>
<dbReference type="EMBL" id="JACHDS010000001">
    <property type="protein sequence ID" value="MBB6172277.1"/>
    <property type="molecule type" value="Genomic_DNA"/>
</dbReference>
<dbReference type="CDD" id="cd00085">
    <property type="entry name" value="HNHc"/>
    <property type="match status" value="1"/>
</dbReference>
<dbReference type="Proteomes" id="UP000546642">
    <property type="component" value="Unassembled WGS sequence"/>
</dbReference>
<feature type="region of interest" description="Disordered" evidence="1">
    <location>
        <begin position="409"/>
        <end position="474"/>
    </location>
</feature>
<dbReference type="InterPro" id="IPR003615">
    <property type="entry name" value="HNH_nuc"/>
</dbReference>
<reference evidence="3 4" key="1">
    <citation type="submission" date="2020-08" db="EMBL/GenBank/DDBJ databases">
        <title>Sequencing the genomes of 1000 actinobacteria strains.</title>
        <authorList>
            <person name="Klenk H.-P."/>
        </authorList>
    </citation>
    <scope>NUCLEOTIDE SEQUENCE [LARGE SCALE GENOMIC DNA]</scope>
    <source>
        <strain evidence="3 4">DSM 46659</strain>
    </source>
</reference>
<name>A0A7X0D5D3_9ACTN</name>
<accession>A0A7X0D5D3</accession>
<dbReference type="Pfam" id="PF02720">
    <property type="entry name" value="DUF222"/>
    <property type="match status" value="1"/>
</dbReference>
<dbReference type="AlphaFoldDB" id="A0A7X0D5D3"/>
<sequence>MSDGVVSAGGASLPPCGGGLGEAAASLRRAAQLVRAVAEDDIQPGAEHALGEDLIGVLRALDEVKLACADVAALFQACGGLVGSGQSSLSHWLQHTADRSPSEAAQLASLAHRPVHLEESERAYASGEIPLARFERICHWVNEGLACRSQAEWPDTQAFALKAQESLLELAVDPSATVAAVNRTGRRLRYMSNPALHEKEYQDRYAGRGAVLSRGVNGSFHLEAWGDEASGDALRGALDAFLAPPGEREERTAAQRMHDALVDVCSTVVALPAEAAPLRRAGAAPVSVVVGLDTLQGKEGAAPAVSEYGTLWPASAARAHTNDCQLTRVVSDPLDGRPLDVGRSRRLFSPEVRTALMAQRQTCAWEGGCDRPIAWCQVDHRLAWWDGGASDLDNAQPLCRYHNLEKEHRRARERGWEQRPRPRRGGKRPDPFPNPKSRPLSGSAPPGIPRHQRPEHGQQLTAEDTGTDGDPLSP</sequence>
<dbReference type="InterPro" id="IPR003870">
    <property type="entry name" value="DUF222"/>
</dbReference>
<keyword evidence="4" id="KW-1185">Reference proteome</keyword>
<evidence type="ECO:0000259" key="2">
    <source>
        <dbReference type="Pfam" id="PF02720"/>
    </source>
</evidence>
<evidence type="ECO:0000313" key="3">
    <source>
        <dbReference type="EMBL" id="MBB6172277.1"/>
    </source>
</evidence>